<dbReference type="Proteomes" id="UP000288216">
    <property type="component" value="Unassembled WGS sequence"/>
</dbReference>
<feature type="region of interest" description="Disordered" evidence="1">
    <location>
        <begin position="53"/>
        <end position="81"/>
    </location>
</feature>
<organism evidence="3 4">
    <name type="scientific">Scyliorhinus torazame</name>
    <name type="common">Cloudy catshark</name>
    <name type="synonym">Catulus torazame</name>
    <dbReference type="NCBI Taxonomy" id="75743"/>
    <lineage>
        <taxon>Eukaryota</taxon>
        <taxon>Metazoa</taxon>
        <taxon>Chordata</taxon>
        <taxon>Craniata</taxon>
        <taxon>Vertebrata</taxon>
        <taxon>Chondrichthyes</taxon>
        <taxon>Elasmobranchii</taxon>
        <taxon>Galeomorphii</taxon>
        <taxon>Galeoidea</taxon>
        <taxon>Carcharhiniformes</taxon>
        <taxon>Scyliorhinidae</taxon>
        <taxon>Scyliorhinus</taxon>
    </lineage>
</organism>
<reference evidence="3 4" key="1">
    <citation type="journal article" date="2018" name="Nat. Ecol. Evol.">
        <title>Shark genomes provide insights into elasmobranch evolution and the origin of vertebrates.</title>
        <authorList>
            <person name="Hara Y"/>
            <person name="Yamaguchi K"/>
            <person name="Onimaru K"/>
            <person name="Kadota M"/>
            <person name="Koyanagi M"/>
            <person name="Keeley SD"/>
            <person name="Tatsumi K"/>
            <person name="Tanaka K"/>
            <person name="Motone F"/>
            <person name="Kageyama Y"/>
            <person name="Nozu R"/>
            <person name="Adachi N"/>
            <person name="Nishimura O"/>
            <person name="Nakagawa R"/>
            <person name="Tanegashima C"/>
            <person name="Kiyatake I"/>
            <person name="Matsumoto R"/>
            <person name="Murakumo K"/>
            <person name="Nishida K"/>
            <person name="Terakita A"/>
            <person name="Kuratani S"/>
            <person name="Sato K"/>
            <person name="Hyodo S Kuraku.S."/>
        </authorList>
    </citation>
    <scope>NUCLEOTIDE SEQUENCE [LARGE SCALE GENOMIC DNA]</scope>
</reference>
<evidence type="ECO:0000256" key="1">
    <source>
        <dbReference type="SAM" id="MobiDB-lite"/>
    </source>
</evidence>
<dbReference type="AlphaFoldDB" id="A0A401QDJ3"/>
<name>A0A401QDJ3_SCYTO</name>
<proteinExistence type="predicted"/>
<sequence length="133" mass="15066">MADIKQAYLDFQGDMDSIMESVLCSTLEDESRIRAILESAIKDEQLPAYTTFTKESAHKQRARKRKGDQEAKEAEAVRHELGLADSSDSLRMLIQSRQQDREKQMDSFISAMEAKYCENSQKGGKKGSKKGKK</sequence>
<dbReference type="OMA" id="EAKYCEN"/>
<dbReference type="InterPro" id="IPR056453">
    <property type="entry name" value="HTH_DNAJC9"/>
</dbReference>
<keyword evidence="4" id="KW-1185">Reference proteome</keyword>
<dbReference type="GO" id="GO:0031072">
    <property type="term" value="F:heat shock protein binding"/>
    <property type="evidence" value="ECO:0007669"/>
    <property type="project" value="TreeGrafter"/>
</dbReference>
<dbReference type="OrthoDB" id="110024at2759"/>
<comment type="caution">
    <text evidence="3">The sequence shown here is derived from an EMBL/GenBank/DDBJ whole genome shotgun (WGS) entry which is preliminary data.</text>
</comment>
<dbReference type="EMBL" id="BFAA01033547">
    <property type="protein sequence ID" value="GCB83397.1"/>
    <property type="molecule type" value="Genomic_DNA"/>
</dbReference>
<dbReference type="STRING" id="75743.A0A401QDJ3"/>
<dbReference type="Pfam" id="PF23302">
    <property type="entry name" value="HTH_DNAJC9"/>
    <property type="match status" value="1"/>
</dbReference>
<dbReference type="PANTHER" id="PTHR44144">
    <property type="entry name" value="DNAJ HOMOLOG SUBFAMILY C MEMBER 9"/>
    <property type="match status" value="1"/>
</dbReference>
<gene>
    <name evidence="3" type="ORF">scyTo_0023768</name>
</gene>
<evidence type="ECO:0000313" key="4">
    <source>
        <dbReference type="Proteomes" id="UP000288216"/>
    </source>
</evidence>
<feature type="compositionally biased region" description="Basic and acidic residues" evidence="1">
    <location>
        <begin position="67"/>
        <end position="81"/>
    </location>
</feature>
<dbReference type="InterPro" id="IPR052594">
    <property type="entry name" value="J_domain-containing_protein"/>
</dbReference>
<evidence type="ECO:0000259" key="2">
    <source>
        <dbReference type="Pfam" id="PF23302"/>
    </source>
</evidence>
<dbReference type="PANTHER" id="PTHR44144:SF1">
    <property type="entry name" value="DNAJ HOMOLOG SUBFAMILY C MEMBER 9"/>
    <property type="match status" value="1"/>
</dbReference>
<dbReference type="GO" id="GO:0005634">
    <property type="term" value="C:nucleus"/>
    <property type="evidence" value="ECO:0007669"/>
    <property type="project" value="TreeGrafter"/>
</dbReference>
<accession>A0A401QDJ3</accession>
<dbReference type="GO" id="GO:0005737">
    <property type="term" value="C:cytoplasm"/>
    <property type="evidence" value="ECO:0007669"/>
    <property type="project" value="TreeGrafter"/>
</dbReference>
<feature type="domain" description="DNAJC9 HTH" evidence="2">
    <location>
        <begin position="2"/>
        <end position="61"/>
    </location>
</feature>
<evidence type="ECO:0000313" key="3">
    <source>
        <dbReference type="EMBL" id="GCB83397.1"/>
    </source>
</evidence>
<protein>
    <recommendedName>
        <fullName evidence="2">DNAJC9 HTH domain-containing protein</fullName>
    </recommendedName>
</protein>